<dbReference type="AlphaFoldDB" id="A0A7C8J787"/>
<feature type="domain" description="AB hydrolase-1" evidence="4">
    <location>
        <begin position="83"/>
        <end position="229"/>
    </location>
</feature>
<reference evidence="5 6" key="1">
    <citation type="submission" date="2019-06" db="EMBL/GenBank/DDBJ databases">
        <authorList>
            <person name="Palmer J.M."/>
        </authorList>
    </citation>
    <scope>NUCLEOTIDE SEQUENCE [LARGE SCALE GENOMIC DNA]</scope>
    <source>
        <strain evidence="5 6">TWF102</strain>
    </source>
</reference>
<keyword evidence="2" id="KW-0378">Hydrolase</keyword>
<feature type="compositionally biased region" description="Acidic residues" evidence="3">
    <location>
        <begin position="66"/>
        <end position="76"/>
    </location>
</feature>
<dbReference type="InterPro" id="IPR000073">
    <property type="entry name" value="AB_hydrolase_1"/>
</dbReference>
<dbReference type="Gene3D" id="3.40.50.1820">
    <property type="entry name" value="alpha/beta hydrolase"/>
    <property type="match status" value="1"/>
</dbReference>
<proteinExistence type="inferred from homology"/>
<dbReference type="InterPro" id="IPR002410">
    <property type="entry name" value="Peptidase_S33"/>
</dbReference>
<dbReference type="GO" id="GO:0008233">
    <property type="term" value="F:peptidase activity"/>
    <property type="evidence" value="ECO:0007669"/>
    <property type="project" value="InterPro"/>
</dbReference>
<gene>
    <name evidence="5" type="ORF">TWF102_008661</name>
</gene>
<name>A0A7C8J787_ORBOL</name>
<evidence type="ECO:0000313" key="5">
    <source>
        <dbReference type="EMBL" id="KAF3091675.1"/>
    </source>
</evidence>
<dbReference type="PANTHER" id="PTHR43248:SF2">
    <property type="entry name" value="PROLYL AMINOPEPTIDASE"/>
    <property type="match status" value="1"/>
</dbReference>
<evidence type="ECO:0000313" key="6">
    <source>
        <dbReference type="Proteomes" id="UP000475325"/>
    </source>
</evidence>
<dbReference type="PANTHER" id="PTHR43248">
    <property type="entry name" value="2-SUCCINYL-6-HYDROXY-2,4-CYCLOHEXADIENE-1-CARBOXYLATE SYNTHASE"/>
    <property type="match status" value="1"/>
</dbReference>
<evidence type="ECO:0000256" key="2">
    <source>
        <dbReference type="ARBA" id="ARBA00022801"/>
    </source>
</evidence>
<dbReference type="InterPro" id="IPR029058">
    <property type="entry name" value="AB_hydrolase_fold"/>
</dbReference>
<feature type="region of interest" description="Disordered" evidence="3">
    <location>
        <begin position="55"/>
        <end position="79"/>
    </location>
</feature>
<evidence type="ECO:0000256" key="1">
    <source>
        <dbReference type="ARBA" id="ARBA00010088"/>
    </source>
</evidence>
<dbReference type="Proteomes" id="UP000475325">
    <property type="component" value="Unassembled WGS sequence"/>
</dbReference>
<sequence>MRADADDIEKYELNGYPDLSITEHFFSVPLNYAKTDGHEITIFARVVKKFEKPVKPGKRKAKKEDNGEEGEREEGDDRSYLCYLNGGPGFNNTTPKAEYVSKFIDKGYTIVLLDQRGTGLSECICPENIPGDTPEEQADYVSHFRADNIVRDAEIVREKLVGREGKWSLAGQSFGGFCIATYLSFRPEYITEAFMFGGIPPIGENTPDQVYTNLYKRLADRNTVYYTKYPQDIERVKEIAKYLGENEVKLSNGGTLTIDRFRDLGISFGMHGGIDGIHKLVFRAHNDITRFGKILTPTLGLIQSYQSFDDHVIYCILHEAIYCQDGNASDWSANRILLQQSDNRLRSYDTYLASSTPSLPGTLGALFFTGEMIYPSMLTSYASLKPLKQIAEILAAKKWEGRLYDLDRLAQNKVPVYAATYLEDMYVDFELTRVFVRRTKGVKEWISNGVMHNGISAKAGEVIGKLWELRKGISD</sequence>
<dbReference type="GO" id="GO:0006508">
    <property type="term" value="P:proteolysis"/>
    <property type="evidence" value="ECO:0007669"/>
    <property type="project" value="InterPro"/>
</dbReference>
<evidence type="ECO:0000256" key="3">
    <source>
        <dbReference type="SAM" id="MobiDB-lite"/>
    </source>
</evidence>
<evidence type="ECO:0000259" key="4">
    <source>
        <dbReference type="Pfam" id="PF00561"/>
    </source>
</evidence>
<dbReference type="EMBL" id="WIQW01000055">
    <property type="protein sequence ID" value="KAF3091675.1"/>
    <property type="molecule type" value="Genomic_DNA"/>
</dbReference>
<organism evidence="5 6">
    <name type="scientific">Orbilia oligospora</name>
    <name type="common">Nematode-trapping fungus</name>
    <name type="synonym">Arthrobotrys oligospora</name>
    <dbReference type="NCBI Taxonomy" id="2813651"/>
    <lineage>
        <taxon>Eukaryota</taxon>
        <taxon>Fungi</taxon>
        <taxon>Dikarya</taxon>
        <taxon>Ascomycota</taxon>
        <taxon>Pezizomycotina</taxon>
        <taxon>Orbiliomycetes</taxon>
        <taxon>Orbiliales</taxon>
        <taxon>Orbiliaceae</taxon>
        <taxon>Orbilia</taxon>
    </lineage>
</organism>
<comment type="caution">
    <text evidence="5">The sequence shown here is derived from an EMBL/GenBank/DDBJ whole genome shotgun (WGS) entry which is preliminary data.</text>
</comment>
<dbReference type="InterPro" id="IPR051601">
    <property type="entry name" value="Serine_prot/Carboxylest_S33"/>
</dbReference>
<dbReference type="SUPFAM" id="SSF53474">
    <property type="entry name" value="alpha/beta-Hydrolases"/>
    <property type="match status" value="1"/>
</dbReference>
<comment type="similarity">
    <text evidence="1">Belongs to the peptidase S33 family.</text>
</comment>
<protein>
    <recommendedName>
        <fullName evidence="4">AB hydrolase-1 domain-containing protein</fullName>
    </recommendedName>
</protein>
<dbReference type="PRINTS" id="PR00793">
    <property type="entry name" value="PROAMNOPTASE"/>
</dbReference>
<dbReference type="Pfam" id="PF00561">
    <property type="entry name" value="Abhydrolase_1"/>
    <property type="match status" value="1"/>
</dbReference>
<accession>A0A7C8J787</accession>